<dbReference type="EMBL" id="ASPP01025277">
    <property type="protein sequence ID" value="ETO08185.1"/>
    <property type="molecule type" value="Genomic_DNA"/>
</dbReference>
<dbReference type="PANTHER" id="PTHR14233">
    <property type="entry name" value="DUF914-RELATED"/>
    <property type="match status" value="1"/>
</dbReference>
<sequence>MQAQMNWIAWGYYIGYVGATICFYTLAPVFLTYSNATLMNLSLLTSDLYAMCAGMFLFRIELHPLYFVSFVMVISGVIMYNVFERQIQEQEDAYERQKQHRNAQLGDIALSVLPVQSQSPSSDLRHQHRPDKDSIAQIFQHDEHNEDDEEIISLIPHTHNATTQQQSSNDNELYSKQQTTFHDHFQSRTQTIKLKPPQQIPLNQLAAGNLTDKFRHAFNTEVGQENPISFANDNGFTTPTEGFNPFAQTLQNGTWNRYDDEYKKKVEPWEVSTR</sequence>
<evidence type="ECO:0000313" key="9">
    <source>
        <dbReference type="Proteomes" id="UP000023152"/>
    </source>
</evidence>
<dbReference type="OrthoDB" id="429955at2759"/>
<evidence type="ECO:0000256" key="5">
    <source>
        <dbReference type="ARBA" id="ARBA00022989"/>
    </source>
</evidence>
<evidence type="ECO:0000256" key="1">
    <source>
        <dbReference type="ARBA" id="ARBA00004141"/>
    </source>
</evidence>
<evidence type="ECO:0000256" key="7">
    <source>
        <dbReference type="SAM" id="Phobius"/>
    </source>
</evidence>
<evidence type="ECO:0000256" key="6">
    <source>
        <dbReference type="ARBA" id="ARBA00023136"/>
    </source>
</evidence>
<evidence type="ECO:0000256" key="2">
    <source>
        <dbReference type="ARBA" id="ARBA00007863"/>
    </source>
</evidence>
<name>X6M575_RETFI</name>
<keyword evidence="4 7" id="KW-0812">Transmembrane</keyword>
<evidence type="ECO:0000256" key="3">
    <source>
        <dbReference type="ARBA" id="ARBA00022448"/>
    </source>
</evidence>
<keyword evidence="6 7" id="KW-0472">Membrane</keyword>
<organism evidence="8 9">
    <name type="scientific">Reticulomyxa filosa</name>
    <dbReference type="NCBI Taxonomy" id="46433"/>
    <lineage>
        <taxon>Eukaryota</taxon>
        <taxon>Sar</taxon>
        <taxon>Rhizaria</taxon>
        <taxon>Retaria</taxon>
        <taxon>Foraminifera</taxon>
        <taxon>Monothalamids</taxon>
        <taxon>Reticulomyxidae</taxon>
        <taxon>Reticulomyxa</taxon>
    </lineage>
</organism>
<dbReference type="PANTHER" id="PTHR14233:SF4">
    <property type="entry name" value="SOLUTE CARRIER FAMILY 35 MEMBER F2"/>
    <property type="match status" value="1"/>
</dbReference>
<keyword evidence="3" id="KW-0813">Transport</keyword>
<dbReference type="Proteomes" id="UP000023152">
    <property type="component" value="Unassembled WGS sequence"/>
</dbReference>
<dbReference type="InterPro" id="IPR009262">
    <property type="entry name" value="SLC35_F1/F2/F6"/>
</dbReference>
<reference evidence="8 9" key="1">
    <citation type="journal article" date="2013" name="Curr. Biol.">
        <title>The Genome of the Foraminiferan Reticulomyxa filosa.</title>
        <authorList>
            <person name="Glockner G."/>
            <person name="Hulsmann N."/>
            <person name="Schleicher M."/>
            <person name="Noegel A.A."/>
            <person name="Eichinger L."/>
            <person name="Gallinger C."/>
            <person name="Pawlowski J."/>
            <person name="Sierra R."/>
            <person name="Euteneuer U."/>
            <person name="Pillet L."/>
            <person name="Moustafa A."/>
            <person name="Platzer M."/>
            <person name="Groth M."/>
            <person name="Szafranski K."/>
            <person name="Schliwa M."/>
        </authorList>
    </citation>
    <scope>NUCLEOTIDE SEQUENCE [LARGE SCALE GENOMIC DNA]</scope>
</reference>
<accession>X6M575</accession>
<dbReference type="GO" id="GO:0016020">
    <property type="term" value="C:membrane"/>
    <property type="evidence" value="ECO:0007669"/>
    <property type="project" value="UniProtKB-SubCell"/>
</dbReference>
<feature type="transmembrane region" description="Helical" evidence="7">
    <location>
        <begin position="37"/>
        <end position="58"/>
    </location>
</feature>
<gene>
    <name evidence="8" type="ORF">RFI_29205</name>
</gene>
<protein>
    <submittedName>
        <fullName evidence="8">Solute carrier family 35 member F1</fullName>
    </submittedName>
</protein>
<comment type="subcellular location">
    <subcellularLocation>
        <location evidence="1">Membrane</location>
        <topology evidence="1">Multi-pass membrane protein</topology>
    </subcellularLocation>
</comment>
<dbReference type="GO" id="GO:0022857">
    <property type="term" value="F:transmembrane transporter activity"/>
    <property type="evidence" value="ECO:0007669"/>
    <property type="project" value="InterPro"/>
</dbReference>
<proteinExistence type="inferred from homology"/>
<comment type="similarity">
    <text evidence="2">Belongs to the SLC35F solute transporter family.</text>
</comment>
<dbReference type="Pfam" id="PF06027">
    <property type="entry name" value="SLC35F"/>
    <property type="match status" value="1"/>
</dbReference>
<keyword evidence="5 7" id="KW-1133">Transmembrane helix</keyword>
<feature type="transmembrane region" description="Helical" evidence="7">
    <location>
        <begin position="65"/>
        <end position="83"/>
    </location>
</feature>
<dbReference type="InterPro" id="IPR052221">
    <property type="entry name" value="SLC35F_Transporter"/>
</dbReference>
<comment type="caution">
    <text evidence="8">The sequence shown here is derived from an EMBL/GenBank/DDBJ whole genome shotgun (WGS) entry which is preliminary data.</text>
</comment>
<dbReference type="AlphaFoldDB" id="X6M575"/>
<evidence type="ECO:0000313" key="8">
    <source>
        <dbReference type="EMBL" id="ETO08185.1"/>
    </source>
</evidence>
<feature type="transmembrane region" description="Helical" evidence="7">
    <location>
        <begin position="12"/>
        <end position="31"/>
    </location>
</feature>
<evidence type="ECO:0000256" key="4">
    <source>
        <dbReference type="ARBA" id="ARBA00022692"/>
    </source>
</evidence>
<keyword evidence="9" id="KW-1185">Reference proteome</keyword>